<dbReference type="GO" id="GO:0003677">
    <property type="term" value="F:DNA binding"/>
    <property type="evidence" value="ECO:0007669"/>
    <property type="project" value="UniProtKB-KW"/>
</dbReference>
<dbReference type="EMBL" id="BAAFSV010000003">
    <property type="protein sequence ID" value="GAB1315780.1"/>
    <property type="molecule type" value="Genomic_DNA"/>
</dbReference>
<dbReference type="PROSITE" id="PS00036">
    <property type="entry name" value="BZIP_BASIC"/>
    <property type="match status" value="1"/>
</dbReference>
<feature type="compositionally biased region" description="Low complexity" evidence="4">
    <location>
        <begin position="266"/>
        <end position="275"/>
    </location>
</feature>
<comment type="subcellular location">
    <subcellularLocation>
        <location evidence="2">Cytoplasm</location>
    </subcellularLocation>
    <subcellularLocation>
        <location evidence="1">Nucleus</location>
    </subcellularLocation>
</comment>
<keyword evidence="7" id="KW-1185">Reference proteome</keyword>
<dbReference type="Pfam" id="PF00170">
    <property type="entry name" value="bZIP_1"/>
    <property type="match status" value="1"/>
</dbReference>
<evidence type="ECO:0000259" key="5">
    <source>
        <dbReference type="PROSITE" id="PS50217"/>
    </source>
</evidence>
<dbReference type="InterPro" id="IPR013910">
    <property type="entry name" value="TF_PAP1"/>
</dbReference>
<evidence type="ECO:0000313" key="7">
    <source>
        <dbReference type="Proteomes" id="UP001628179"/>
    </source>
</evidence>
<dbReference type="SUPFAM" id="SSF57959">
    <property type="entry name" value="Leucine zipper domain"/>
    <property type="match status" value="1"/>
</dbReference>
<dbReference type="InterPro" id="IPR004827">
    <property type="entry name" value="bZIP"/>
</dbReference>
<dbReference type="Pfam" id="PF08601">
    <property type="entry name" value="PAP1"/>
    <property type="match status" value="2"/>
</dbReference>
<feature type="region of interest" description="Disordered" evidence="4">
    <location>
        <begin position="26"/>
        <end position="170"/>
    </location>
</feature>
<dbReference type="Gene3D" id="1.10.238.100">
    <property type="entry name" value="YAP1 redox domain. Chain B"/>
    <property type="match status" value="1"/>
</dbReference>
<feature type="compositionally biased region" description="Polar residues" evidence="4">
    <location>
        <begin position="282"/>
        <end position="305"/>
    </location>
</feature>
<feature type="compositionally biased region" description="Basic and acidic residues" evidence="4">
    <location>
        <begin position="125"/>
        <end position="137"/>
    </location>
</feature>
<evidence type="ECO:0000256" key="1">
    <source>
        <dbReference type="ARBA" id="ARBA00004123"/>
    </source>
</evidence>
<evidence type="ECO:0000256" key="4">
    <source>
        <dbReference type="SAM" id="MobiDB-lite"/>
    </source>
</evidence>
<gene>
    <name evidence="6" type="primary">YAP1</name>
    <name evidence="6" type="ORF">MFIFM68171_05990</name>
</gene>
<feature type="compositionally biased region" description="Low complexity" evidence="4">
    <location>
        <begin position="341"/>
        <end position="369"/>
    </location>
</feature>
<dbReference type="InterPro" id="IPR046347">
    <property type="entry name" value="bZIP_sf"/>
</dbReference>
<feature type="region of interest" description="Disordered" evidence="4">
    <location>
        <begin position="254"/>
        <end position="309"/>
    </location>
</feature>
<evidence type="ECO:0000313" key="6">
    <source>
        <dbReference type="EMBL" id="GAB1315780.1"/>
    </source>
</evidence>
<dbReference type="Proteomes" id="UP001628179">
    <property type="component" value="Unassembled WGS sequence"/>
</dbReference>
<dbReference type="GeneID" id="98176733"/>
<feature type="compositionally biased region" description="Polar residues" evidence="4">
    <location>
        <begin position="329"/>
        <end position="340"/>
    </location>
</feature>
<name>A0ABQ0GDZ5_9PEZI</name>
<organism evidence="6 7">
    <name type="scientific">Madurella fahalii</name>
    <dbReference type="NCBI Taxonomy" id="1157608"/>
    <lineage>
        <taxon>Eukaryota</taxon>
        <taxon>Fungi</taxon>
        <taxon>Dikarya</taxon>
        <taxon>Ascomycota</taxon>
        <taxon>Pezizomycotina</taxon>
        <taxon>Sordariomycetes</taxon>
        <taxon>Sordariomycetidae</taxon>
        <taxon>Sordariales</taxon>
        <taxon>Sordariales incertae sedis</taxon>
        <taxon>Madurella</taxon>
    </lineage>
</organism>
<comment type="caution">
    <text evidence="6">The sequence shown here is derived from an EMBL/GenBank/DDBJ whole genome shotgun (WGS) entry which is preliminary data.</text>
</comment>
<dbReference type="RefSeq" id="XP_070917511.1">
    <property type="nucleotide sequence ID" value="XM_071061410.1"/>
</dbReference>
<protein>
    <submittedName>
        <fullName evidence="6">DNA-binding transcription factor yap1</fullName>
    </submittedName>
</protein>
<keyword evidence="6" id="KW-0238">DNA-binding</keyword>
<dbReference type="InterPro" id="IPR023167">
    <property type="entry name" value="Yap1_redox_dom_sf"/>
</dbReference>
<feature type="compositionally biased region" description="Basic and acidic residues" evidence="4">
    <location>
        <begin position="102"/>
        <end position="118"/>
    </location>
</feature>
<dbReference type="Gene3D" id="1.20.5.170">
    <property type="match status" value="1"/>
</dbReference>
<feature type="compositionally biased region" description="Polar residues" evidence="4">
    <location>
        <begin position="26"/>
        <end position="43"/>
    </location>
</feature>
<evidence type="ECO:0000256" key="3">
    <source>
        <dbReference type="ARBA" id="ARBA00023242"/>
    </source>
</evidence>
<feature type="compositionally biased region" description="Low complexity" evidence="4">
    <location>
        <begin position="71"/>
        <end position="86"/>
    </location>
</feature>
<accession>A0ABQ0GDZ5</accession>
<dbReference type="SMART" id="SM00338">
    <property type="entry name" value="BRLZ"/>
    <property type="match status" value="1"/>
</dbReference>
<dbReference type="CDD" id="cd14688">
    <property type="entry name" value="bZIP_YAP"/>
    <property type="match status" value="1"/>
</dbReference>
<feature type="region of interest" description="Disordered" evidence="4">
    <location>
        <begin position="326"/>
        <end position="379"/>
    </location>
</feature>
<dbReference type="InterPro" id="IPR050936">
    <property type="entry name" value="AP-1-like"/>
</dbReference>
<feature type="domain" description="BZIP" evidence="5">
    <location>
        <begin position="147"/>
        <end position="210"/>
    </location>
</feature>
<proteinExistence type="predicted"/>
<dbReference type="PROSITE" id="PS50217">
    <property type="entry name" value="BZIP"/>
    <property type="match status" value="1"/>
</dbReference>
<sequence>MTSTRNPLQDFILTPQQQSLLFAALNSNRPSNTPANSGLNLSPLQFDGSPGQRTDGMGSFQGSPDFDYDYDIAGADAGFDFSFDDSNQPKMIGDLPSAQKASKSDSPETESSEKRSYPDDGEESSGAKRRESEDKVAKKPGRKPLTTEPTSKRKAQNRAAQRAFRERKEKHLKDLENKVQELEKLSQAANNENEILRSKIDKMTAELNEYKKQVTLLSSSRIAHQGPARPFGGAFFNNMNDVNFQFEFPKFGSLPGPPVSNEPKKSSTATSASAPAERRGTEQQSPTDTSRNGISLGNSSRYSRSQSKDDFSDVPFDLNTASLAAGHRTNGSSYSVDSQMNAGGATTSSSPSASSNSNTGGSSSSCGTSPEPFTQSPMGFKSVDTLATIGEEQAGFGGDPTQGLSQFGNTGLDDFHQWLPQTDFQFNPQLFGDYREPQESVLSHGFDDSFFNDALDADFAMPYNLPITGPAQPKKDLVAQIDAAKEAEETDAGGEMITCHKIWERLSNCPQAKSGDFDLEALCADLQKKAKCSGTPGTAVIPQADFDEALKKHVCKDKDTAARLDATAKQQQL</sequence>
<keyword evidence="3" id="KW-0539">Nucleus</keyword>
<dbReference type="SUPFAM" id="SSF111430">
    <property type="entry name" value="YAP1 redox domain"/>
    <property type="match status" value="1"/>
</dbReference>
<reference evidence="6 7" key="1">
    <citation type="submission" date="2024-09" db="EMBL/GenBank/DDBJ databases">
        <title>Itraconazole resistance in Madurella fahalii resulting from another homologue of gene encoding cytochrome P450 14-alpha sterol demethylase (CYP51).</title>
        <authorList>
            <person name="Yoshioka I."/>
            <person name="Fahal A.H."/>
            <person name="Kaneko S."/>
            <person name="Yaguchi T."/>
        </authorList>
    </citation>
    <scope>NUCLEOTIDE SEQUENCE [LARGE SCALE GENOMIC DNA]</scope>
    <source>
        <strain evidence="6 7">IFM 68171</strain>
    </source>
</reference>
<dbReference type="PANTHER" id="PTHR40621">
    <property type="entry name" value="TRANSCRIPTION FACTOR KAPC-RELATED"/>
    <property type="match status" value="1"/>
</dbReference>
<evidence type="ECO:0000256" key="2">
    <source>
        <dbReference type="ARBA" id="ARBA00004496"/>
    </source>
</evidence>
<dbReference type="PANTHER" id="PTHR40621:SF6">
    <property type="entry name" value="AP-1-LIKE TRANSCRIPTION FACTOR YAP1-RELATED"/>
    <property type="match status" value="1"/>
</dbReference>